<evidence type="ECO:0000259" key="8">
    <source>
        <dbReference type="PROSITE" id="PS50222"/>
    </source>
</evidence>
<feature type="region of interest" description="Disordered" evidence="6">
    <location>
        <begin position="456"/>
        <end position="481"/>
    </location>
</feature>
<name>A0A7S1S706_ALECA</name>
<dbReference type="GO" id="GO:0001518">
    <property type="term" value="C:voltage-gated sodium channel complex"/>
    <property type="evidence" value="ECO:0007669"/>
    <property type="project" value="TreeGrafter"/>
</dbReference>
<dbReference type="GO" id="GO:0005509">
    <property type="term" value="F:calcium ion binding"/>
    <property type="evidence" value="ECO:0007669"/>
    <property type="project" value="InterPro"/>
</dbReference>
<sequence>MGADAQHSDVAADVSDVDFTGKESTCSPRRSLHSKAKMMSRASSVGSLSLPPSLHSWRSSLSMHSSGSTLETEGIIPRMVRRRLFDLAISIIVVANSATIGLEQSHRLAGKDTSAFDAMEHVFLVIYIVELGMRVYEGRMQSIASNWVRFDFAIVSMGVLTSWVFVPIYGSLDSVSSVMVLRTARVLRLARMLKLVVRCRELLMLVQGLLNSMSTMVYTFLLCIILLYVVGCMSLELIPLSMLSREEELDPAVLEVIHRNFSSLPAAMLSLIQFITFDNISQIYTPLIDLEPMLAIFFMSVILVVGIVFMNLVTAAIVNSGLEQAMQDKDIQRAAVESTRKKLILSLKQAFYRADTDHSGEITREELQEISPEDQELLKKVLGIEDLLEIFDCLDVDGDGEISIEEFCKGMERIVSAGTSAEMKRMERLMQSVHKHLRETTRVQDDILQSLQKAVASVGEAPPQAEPPVDGPPAAAATAAPSQMPAWAGQLVAELRELCAADVRRAVDEARASFAELVRDDTMPPAVLQHIPGATGVRSSSLSPRVQCEQREPQRAVVSQQGQGPWIALPRGQQLRWLRPLSRPSSGRQLPAALDSGHEGKPGPLVLPSLAAMPSLRSTGGVGHMAPSNASGGPAVPESGRPALLCCSAWPEDAIATHSLLAQPLYKTEEL</sequence>
<dbReference type="Gene3D" id="1.20.120.350">
    <property type="entry name" value="Voltage-gated potassium channels. Chain C"/>
    <property type="match status" value="1"/>
</dbReference>
<comment type="subcellular location">
    <subcellularLocation>
        <location evidence="1">Membrane</location>
        <topology evidence="1">Multi-pass membrane protein</topology>
    </subcellularLocation>
</comment>
<dbReference type="Pfam" id="PF13499">
    <property type="entry name" value="EF-hand_7"/>
    <property type="match status" value="1"/>
</dbReference>
<dbReference type="EMBL" id="HBGE01105551">
    <property type="protein sequence ID" value="CAD9186182.1"/>
    <property type="molecule type" value="Transcribed_RNA"/>
</dbReference>
<feature type="region of interest" description="Disordered" evidence="6">
    <location>
        <begin position="582"/>
        <end position="603"/>
    </location>
</feature>
<dbReference type="InterPro" id="IPR002048">
    <property type="entry name" value="EF_hand_dom"/>
</dbReference>
<feature type="domain" description="EF-hand" evidence="8">
    <location>
        <begin position="342"/>
        <end position="377"/>
    </location>
</feature>
<gene>
    <name evidence="9" type="ORF">ACAT0790_LOCUS62956</name>
</gene>
<dbReference type="Pfam" id="PF00520">
    <property type="entry name" value="Ion_trans"/>
    <property type="match status" value="1"/>
</dbReference>
<dbReference type="CDD" id="cd00051">
    <property type="entry name" value="EFh"/>
    <property type="match status" value="1"/>
</dbReference>
<feature type="compositionally biased region" description="Low complexity" evidence="6">
    <location>
        <begin position="472"/>
        <end position="481"/>
    </location>
</feature>
<dbReference type="GO" id="GO:0005248">
    <property type="term" value="F:voltage-gated sodium channel activity"/>
    <property type="evidence" value="ECO:0007669"/>
    <property type="project" value="TreeGrafter"/>
</dbReference>
<dbReference type="SMART" id="SM00054">
    <property type="entry name" value="EFh"/>
    <property type="match status" value="2"/>
</dbReference>
<feature type="transmembrane region" description="Helical" evidence="7">
    <location>
        <begin position="217"/>
        <end position="241"/>
    </location>
</feature>
<dbReference type="PANTHER" id="PTHR10037:SF62">
    <property type="entry name" value="SODIUM CHANNEL PROTEIN 60E"/>
    <property type="match status" value="1"/>
</dbReference>
<evidence type="ECO:0000256" key="6">
    <source>
        <dbReference type="SAM" id="MobiDB-lite"/>
    </source>
</evidence>
<feature type="transmembrane region" description="Helical" evidence="7">
    <location>
        <begin position="148"/>
        <end position="169"/>
    </location>
</feature>
<organism evidence="9">
    <name type="scientific">Alexandrium catenella</name>
    <name type="common">Red tide dinoflagellate</name>
    <name type="synonym">Gonyaulax catenella</name>
    <dbReference type="NCBI Taxonomy" id="2925"/>
    <lineage>
        <taxon>Eukaryota</taxon>
        <taxon>Sar</taxon>
        <taxon>Alveolata</taxon>
        <taxon>Dinophyceae</taxon>
        <taxon>Gonyaulacales</taxon>
        <taxon>Pyrocystaceae</taxon>
        <taxon>Alexandrium</taxon>
    </lineage>
</organism>
<dbReference type="InterPro" id="IPR005821">
    <property type="entry name" value="Ion_trans_dom"/>
</dbReference>
<evidence type="ECO:0000256" key="5">
    <source>
        <dbReference type="ARBA" id="ARBA00023136"/>
    </source>
</evidence>
<dbReference type="Gene3D" id="1.10.238.10">
    <property type="entry name" value="EF-hand"/>
    <property type="match status" value="1"/>
</dbReference>
<keyword evidence="4 7" id="KW-1133">Transmembrane helix</keyword>
<feature type="domain" description="EF-hand" evidence="8">
    <location>
        <begin position="382"/>
        <end position="417"/>
    </location>
</feature>
<reference evidence="9" key="1">
    <citation type="submission" date="2021-01" db="EMBL/GenBank/DDBJ databases">
        <authorList>
            <person name="Corre E."/>
            <person name="Pelletier E."/>
            <person name="Niang G."/>
            <person name="Scheremetjew M."/>
            <person name="Finn R."/>
            <person name="Kale V."/>
            <person name="Holt S."/>
            <person name="Cochrane G."/>
            <person name="Meng A."/>
            <person name="Brown T."/>
            <person name="Cohen L."/>
        </authorList>
    </citation>
    <scope>NUCLEOTIDE SEQUENCE</scope>
    <source>
        <strain evidence="9">OF101</strain>
    </source>
</reference>
<feature type="transmembrane region" description="Helical" evidence="7">
    <location>
        <begin position="84"/>
        <end position="102"/>
    </location>
</feature>
<evidence type="ECO:0000256" key="7">
    <source>
        <dbReference type="SAM" id="Phobius"/>
    </source>
</evidence>
<dbReference type="PANTHER" id="PTHR10037">
    <property type="entry name" value="VOLTAGE-GATED CATION CHANNEL CALCIUM AND SODIUM"/>
    <property type="match status" value="1"/>
</dbReference>
<feature type="transmembrane region" description="Helical" evidence="7">
    <location>
        <begin position="293"/>
        <end position="318"/>
    </location>
</feature>
<dbReference type="InterPro" id="IPR027359">
    <property type="entry name" value="Volt_channel_dom_sf"/>
</dbReference>
<evidence type="ECO:0000256" key="4">
    <source>
        <dbReference type="ARBA" id="ARBA00022989"/>
    </source>
</evidence>
<dbReference type="InterPro" id="IPR043203">
    <property type="entry name" value="VGCC_Ca_Na"/>
</dbReference>
<keyword evidence="3" id="KW-0106">Calcium</keyword>
<evidence type="ECO:0000256" key="3">
    <source>
        <dbReference type="ARBA" id="ARBA00022837"/>
    </source>
</evidence>
<dbReference type="InterPro" id="IPR011992">
    <property type="entry name" value="EF-hand-dom_pair"/>
</dbReference>
<accession>A0A7S1S706</accession>
<feature type="transmembrane region" description="Helical" evidence="7">
    <location>
        <begin position="118"/>
        <end position="136"/>
    </location>
</feature>
<keyword evidence="5 7" id="KW-0472">Membrane</keyword>
<dbReference type="InterPro" id="IPR018247">
    <property type="entry name" value="EF_Hand_1_Ca_BS"/>
</dbReference>
<dbReference type="PROSITE" id="PS00018">
    <property type="entry name" value="EF_HAND_1"/>
    <property type="match status" value="2"/>
</dbReference>
<evidence type="ECO:0000256" key="1">
    <source>
        <dbReference type="ARBA" id="ARBA00004141"/>
    </source>
</evidence>
<protein>
    <recommendedName>
        <fullName evidence="8">EF-hand domain-containing protein</fullName>
    </recommendedName>
</protein>
<evidence type="ECO:0000256" key="2">
    <source>
        <dbReference type="ARBA" id="ARBA00022692"/>
    </source>
</evidence>
<dbReference type="AlphaFoldDB" id="A0A7S1S706"/>
<evidence type="ECO:0000313" key="9">
    <source>
        <dbReference type="EMBL" id="CAD9186182.1"/>
    </source>
</evidence>
<dbReference type="SUPFAM" id="SSF81324">
    <property type="entry name" value="Voltage-gated potassium channels"/>
    <property type="match status" value="1"/>
</dbReference>
<dbReference type="PROSITE" id="PS50222">
    <property type="entry name" value="EF_HAND_2"/>
    <property type="match status" value="2"/>
</dbReference>
<dbReference type="SUPFAM" id="SSF47473">
    <property type="entry name" value="EF-hand"/>
    <property type="match status" value="1"/>
</dbReference>
<proteinExistence type="predicted"/>
<dbReference type="Gene3D" id="1.10.287.70">
    <property type="match status" value="1"/>
</dbReference>
<keyword evidence="2 7" id="KW-0812">Transmembrane</keyword>